<evidence type="ECO:0000256" key="1">
    <source>
        <dbReference type="ARBA" id="ARBA00004251"/>
    </source>
</evidence>
<evidence type="ECO:0000256" key="3">
    <source>
        <dbReference type="ARBA" id="ARBA00022475"/>
    </source>
</evidence>
<evidence type="ECO:0000256" key="6">
    <source>
        <dbReference type="ARBA" id="ARBA00022729"/>
    </source>
</evidence>
<evidence type="ECO:0000256" key="12">
    <source>
        <dbReference type="ARBA" id="ARBA00023180"/>
    </source>
</evidence>
<keyword evidence="6" id="KW-0732">Signal</keyword>
<evidence type="ECO:0000256" key="8">
    <source>
        <dbReference type="ARBA" id="ARBA00022801"/>
    </source>
</evidence>
<feature type="compositionally biased region" description="Polar residues" evidence="16">
    <location>
        <begin position="824"/>
        <end position="844"/>
    </location>
</feature>
<dbReference type="Proteomes" id="UP000472264">
    <property type="component" value="Chromosome 4"/>
</dbReference>
<feature type="transmembrane region" description="Helical" evidence="17">
    <location>
        <begin position="135"/>
        <end position="159"/>
    </location>
</feature>
<evidence type="ECO:0000256" key="17">
    <source>
        <dbReference type="SAM" id="Phobius"/>
    </source>
</evidence>
<feature type="compositionally biased region" description="Basic and acidic residues" evidence="16">
    <location>
        <begin position="811"/>
        <end position="820"/>
    </location>
</feature>
<proteinExistence type="inferred from homology"/>
<comment type="similarity">
    <text evidence="13">Belongs to the protein-tyrosine phosphatase family. Receptor class 1/6 subfamily.</text>
</comment>
<evidence type="ECO:0000256" key="16">
    <source>
        <dbReference type="SAM" id="MobiDB-lite"/>
    </source>
</evidence>
<dbReference type="SUPFAM" id="SSF52799">
    <property type="entry name" value="(Phosphotyrosine protein) phosphatases II"/>
    <property type="match status" value="2"/>
</dbReference>
<sequence length="844" mass="96495">SCEFTKLRPYTDYRCNVTSKYKKVTVSVTAINMKTDLRNNMNLYHKIINLTIFTKCMMCIGSTTRDTLGAFKVLYETWPYNHHVHLYLKLNSKLSSLHFLKHVFLHFLLEPLVNITLTSSHPANNAIKVKYNDKAVIGFLVFLIILTSVALLLVIYKIYILKHDEENLLLVEPIMAEVLLEAYKRKLADEGRLFLAEFQSIPRIFSRFTVKEAKKPCNSPKNRYVDILPCEKTHVACLAIFLLQGYKEAKKYIAAQGPKDETVGDFWRMVWEQQSSIIVMVTRCEEGNRLKCAQYWPSPDRETEIFEEFIVKLTSEVHCPDYIIRRLSLANKREKSSEREVTHIQFMSWPDHGVPGEPQLLLKLRRRVNAFKNFFSGPIVVHCSAGVGRTGTYIGIDAMMEGLEAEGRVDIYGYVVRLRRQRCLMVQVEAQYILIHQALVEHNQFGETEIALSELHSTVSTLKQQNPGNEPSLLEEEFERLPSYKNWRTFNTGITEENKKKNRSSSVIPYDYNRVLLKLDEGHSQDSEADEDDEEETSDEEDEDSTKYINASYINGYWGQRAFIAAQTPLPDSVADFWLMVYQKKASTIVMLSDCSEGDQESNCVYWGKDKTAFGDLEVEVTSTDTTPTFICRNMLIRHIKRKESRTVKQFQFLQWMNKELPEKPQDITDLIKEIKRSNEQSKSQTVIVHCNDGSSRTGIVCALWNLLESAKTEKLVDVFQVVKTLRRERQSMVSSLEQYQFLYDALASVFPVQNGEVKAAKVPAADSLQFVNETKAEEQQAEKPASNASTTSNEQQGTAESTPLVAVLGQEDKQEESEKQSSTPKDTTPLEDTTSGPTATVDV</sequence>
<dbReference type="CDD" id="cd14558">
    <property type="entry name" value="R-PTP-C-2"/>
    <property type="match status" value="1"/>
</dbReference>
<keyword evidence="9" id="KW-0904">Protein phosphatase</keyword>
<feature type="region of interest" description="Disordered" evidence="16">
    <location>
        <begin position="521"/>
        <end position="545"/>
    </location>
</feature>
<feature type="domain" description="Tyrosine specific protein phosphatases" evidence="19">
    <location>
        <begin position="666"/>
        <end position="741"/>
    </location>
</feature>
<feature type="compositionally biased region" description="Acidic residues" evidence="16">
    <location>
        <begin position="527"/>
        <end position="544"/>
    </location>
</feature>
<dbReference type="InterPro" id="IPR000387">
    <property type="entry name" value="Tyr_Pase_dom"/>
</dbReference>
<dbReference type="PROSITE" id="PS50056">
    <property type="entry name" value="TYR_PHOSPHATASE_2"/>
    <property type="match status" value="2"/>
</dbReference>
<accession>A0A665X1U5</accession>
<dbReference type="GO" id="GO:0004725">
    <property type="term" value="F:protein tyrosine phosphatase activity"/>
    <property type="evidence" value="ECO:0007669"/>
    <property type="project" value="UniProtKB-EC"/>
</dbReference>
<dbReference type="Pfam" id="PF00102">
    <property type="entry name" value="Y_phosphatase"/>
    <property type="match status" value="2"/>
</dbReference>
<dbReference type="InterPro" id="IPR003595">
    <property type="entry name" value="Tyr_Pase_cat"/>
</dbReference>
<keyword evidence="4" id="KW-0597">Phosphoprotein</keyword>
<dbReference type="SMART" id="SM00404">
    <property type="entry name" value="PTPc_motif"/>
    <property type="match status" value="2"/>
</dbReference>
<dbReference type="FunFam" id="3.90.190.10:FF:000042">
    <property type="entry name" value="receptor-type tyrosine-protein phosphatase C isoform X1"/>
    <property type="match status" value="1"/>
</dbReference>
<comment type="subcellular location">
    <subcellularLocation>
        <location evidence="1">Cell membrane</location>
        <topology evidence="1">Single-pass type I membrane protein</topology>
    </subcellularLocation>
</comment>
<evidence type="ECO:0000313" key="20">
    <source>
        <dbReference type="Ensembl" id="ENSENLP00000050086.1"/>
    </source>
</evidence>
<evidence type="ECO:0000256" key="4">
    <source>
        <dbReference type="ARBA" id="ARBA00022553"/>
    </source>
</evidence>
<gene>
    <name evidence="20" type="primary">ptprc</name>
</gene>
<reference evidence="20" key="1">
    <citation type="submission" date="2021-04" db="EMBL/GenBank/DDBJ databases">
        <authorList>
            <consortium name="Wellcome Sanger Institute Data Sharing"/>
        </authorList>
    </citation>
    <scope>NUCLEOTIDE SEQUENCE [LARGE SCALE GENOMIC DNA]</scope>
</reference>
<dbReference type="FunFam" id="3.90.190.10:FF:000033">
    <property type="entry name" value="receptor-type tyrosine-protein phosphatase C isoform X1"/>
    <property type="match status" value="1"/>
</dbReference>
<dbReference type="InterPro" id="IPR016130">
    <property type="entry name" value="Tyr_Pase_AS"/>
</dbReference>
<feature type="domain" description="Tyrosine-protein phosphatase" evidence="18">
    <location>
        <begin position="194"/>
        <end position="442"/>
    </location>
</feature>
<keyword evidence="12" id="KW-0325">Glycoprotein</keyword>
<reference evidence="20" key="3">
    <citation type="submission" date="2025-09" db="UniProtKB">
        <authorList>
            <consortium name="Ensembl"/>
        </authorList>
    </citation>
    <scope>IDENTIFICATION</scope>
</reference>
<keyword evidence="3" id="KW-1003">Cell membrane</keyword>
<feature type="domain" description="Tyrosine specific protein phosphatases" evidence="19">
    <location>
        <begin position="362"/>
        <end position="433"/>
    </location>
</feature>
<dbReference type="PANTHER" id="PTHR19134:SF539">
    <property type="entry name" value="RECEPTOR-TYPE TYROSINE-PROTEIN PHOSPHATASE C"/>
    <property type="match status" value="1"/>
</dbReference>
<evidence type="ECO:0000256" key="15">
    <source>
        <dbReference type="ARBA" id="ARBA00078812"/>
    </source>
</evidence>
<feature type="compositionally biased region" description="Polar residues" evidence="16">
    <location>
        <begin position="787"/>
        <end position="802"/>
    </location>
</feature>
<keyword evidence="21" id="KW-1185">Reference proteome</keyword>
<keyword evidence="8" id="KW-0378">Hydrolase</keyword>
<dbReference type="GO" id="GO:0005886">
    <property type="term" value="C:plasma membrane"/>
    <property type="evidence" value="ECO:0007669"/>
    <property type="project" value="UniProtKB-SubCell"/>
</dbReference>
<evidence type="ECO:0000256" key="14">
    <source>
        <dbReference type="ARBA" id="ARBA00073601"/>
    </source>
</evidence>
<dbReference type="InterPro" id="IPR050348">
    <property type="entry name" value="Protein-Tyr_Phosphatase"/>
</dbReference>
<dbReference type="InterPro" id="IPR000242">
    <property type="entry name" value="PTP_cat"/>
</dbReference>
<keyword evidence="10 17" id="KW-1133">Transmembrane helix</keyword>
<feature type="region of interest" description="Disordered" evidence="16">
    <location>
        <begin position="775"/>
        <end position="844"/>
    </location>
</feature>
<dbReference type="SMART" id="SM00194">
    <property type="entry name" value="PTPc"/>
    <property type="match status" value="2"/>
</dbReference>
<evidence type="ECO:0000256" key="5">
    <source>
        <dbReference type="ARBA" id="ARBA00022692"/>
    </source>
</evidence>
<reference evidence="20" key="2">
    <citation type="submission" date="2025-08" db="UniProtKB">
        <authorList>
            <consortium name="Ensembl"/>
        </authorList>
    </citation>
    <scope>IDENTIFICATION</scope>
</reference>
<evidence type="ECO:0000256" key="10">
    <source>
        <dbReference type="ARBA" id="ARBA00022989"/>
    </source>
</evidence>
<dbReference type="Gene3D" id="3.90.190.10">
    <property type="entry name" value="Protein tyrosine phosphatase superfamily"/>
    <property type="match status" value="2"/>
</dbReference>
<evidence type="ECO:0000313" key="21">
    <source>
        <dbReference type="Proteomes" id="UP000472264"/>
    </source>
</evidence>
<dbReference type="InterPro" id="IPR029021">
    <property type="entry name" value="Prot-tyrosine_phosphatase-like"/>
</dbReference>
<dbReference type="AlphaFoldDB" id="A0A665X1U5"/>
<evidence type="ECO:0000256" key="11">
    <source>
        <dbReference type="ARBA" id="ARBA00023136"/>
    </source>
</evidence>
<protein>
    <recommendedName>
        <fullName evidence="14">Receptor-type tyrosine-protein phosphatase C</fullName>
        <ecNumber evidence="2">3.1.3.48</ecNumber>
    </recommendedName>
    <alternativeName>
        <fullName evidence="15">Leukocyte common antigen</fullName>
    </alternativeName>
</protein>
<keyword evidence="11 17" id="KW-0472">Membrane</keyword>
<dbReference type="Ensembl" id="ENSENLT00000051307.1">
    <property type="protein sequence ID" value="ENSENLP00000050086.1"/>
    <property type="gene ID" value="ENSENLG00000020418.1"/>
</dbReference>
<evidence type="ECO:0000256" key="13">
    <source>
        <dbReference type="ARBA" id="ARBA00061377"/>
    </source>
</evidence>
<evidence type="ECO:0000256" key="9">
    <source>
        <dbReference type="ARBA" id="ARBA00022912"/>
    </source>
</evidence>
<organism evidence="20 21">
    <name type="scientific">Echeneis naucrates</name>
    <name type="common">Live sharksucker</name>
    <dbReference type="NCBI Taxonomy" id="173247"/>
    <lineage>
        <taxon>Eukaryota</taxon>
        <taxon>Metazoa</taxon>
        <taxon>Chordata</taxon>
        <taxon>Craniata</taxon>
        <taxon>Vertebrata</taxon>
        <taxon>Euteleostomi</taxon>
        <taxon>Actinopterygii</taxon>
        <taxon>Neopterygii</taxon>
        <taxon>Teleostei</taxon>
        <taxon>Neoteleostei</taxon>
        <taxon>Acanthomorphata</taxon>
        <taxon>Carangaria</taxon>
        <taxon>Carangiformes</taxon>
        <taxon>Echeneidae</taxon>
        <taxon>Echeneis</taxon>
    </lineage>
</organism>
<dbReference type="PROSITE" id="PS00383">
    <property type="entry name" value="TYR_PHOSPHATASE_1"/>
    <property type="match status" value="2"/>
</dbReference>
<evidence type="ECO:0000259" key="18">
    <source>
        <dbReference type="PROSITE" id="PS50055"/>
    </source>
</evidence>
<dbReference type="PANTHER" id="PTHR19134">
    <property type="entry name" value="RECEPTOR-TYPE TYROSINE-PROTEIN PHOSPHATASE"/>
    <property type="match status" value="1"/>
</dbReference>
<name>A0A665X1U5_ECHNA</name>
<feature type="domain" description="Tyrosine-protein phosphatase" evidence="18">
    <location>
        <begin position="474"/>
        <end position="750"/>
    </location>
</feature>
<dbReference type="PRINTS" id="PR00700">
    <property type="entry name" value="PRTYPHPHTASE"/>
</dbReference>
<evidence type="ECO:0000256" key="2">
    <source>
        <dbReference type="ARBA" id="ARBA00013064"/>
    </source>
</evidence>
<dbReference type="EC" id="3.1.3.48" evidence="2"/>
<evidence type="ECO:0000256" key="7">
    <source>
        <dbReference type="ARBA" id="ARBA00022737"/>
    </source>
</evidence>
<keyword evidence="5 17" id="KW-0812">Transmembrane</keyword>
<keyword evidence="7" id="KW-0677">Repeat</keyword>
<evidence type="ECO:0000259" key="19">
    <source>
        <dbReference type="PROSITE" id="PS50056"/>
    </source>
</evidence>
<dbReference type="PROSITE" id="PS50055">
    <property type="entry name" value="TYR_PHOSPHATASE_PTP"/>
    <property type="match status" value="2"/>
</dbReference>